<keyword evidence="6" id="KW-0732">Signal</keyword>
<feature type="signal peptide" evidence="6">
    <location>
        <begin position="1"/>
        <end position="26"/>
    </location>
</feature>
<keyword evidence="3" id="KW-0812">Transmembrane</keyword>
<organism evidence="7 8">
    <name type="scientific">Vibrio cidicii</name>
    <dbReference type="NCBI Taxonomy" id="1763883"/>
    <lineage>
        <taxon>Bacteria</taxon>
        <taxon>Pseudomonadati</taxon>
        <taxon>Pseudomonadota</taxon>
        <taxon>Gammaproteobacteria</taxon>
        <taxon>Vibrionales</taxon>
        <taxon>Vibrionaceae</taxon>
        <taxon>Vibrio</taxon>
    </lineage>
</organism>
<dbReference type="GO" id="GO:0044341">
    <property type="term" value="P:sodium-dependent phosphate transport"/>
    <property type="evidence" value="ECO:0007669"/>
    <property type="project" value="InterPro"/>
</dbReference>
<dbReference type="PANTHER" id="PTHR10010">
    <property type="entry name" value="SOLUTE CARRIER FAMILY 34 SODIUM PHOSPHATE , MEMBER 2-RELATED"/>
    <property type="match status" value="1"/>
</dbReference>
<evidence type="ECO:0000256" key="2">
    <source>
        <dbReference type="ARBA" id="ARBA00022475"/>
    </source>
</evidence>
<dbReference type="InterPro" id="IPR003841">
    <property type="entry name" value="Na/Pi_transpt"/>
</dbReference>
<evidence type="ECO:0000313" key="8">
    <source>
        <dbReference type="Proteomes" id="UP000075349"/>
    </source>
</evidence>
<dbReference type="NCBIfam" id="TIGR00704">
    <property type="entry name" value="NaPi_cotrn_rel"/>
    <property type="match status" value="1"/>
</dbReference>
<proteinExistence type="predicted"/>
<accession>A0A151JF88</accession>
<dbReference type="GO" id="GO:0005436">
    <property type="term" value="F:sodium:phosphate symporter activity"/>
    <property type="evidence" value="ECO:0007669"/>
    <property type="project" value="InterPro"/>
</dbReference>
<dbReference type="NCBIfam" id="NF037997">
    <property type="entry name" value="Na_Pi_symport"/>
    <property type="match status" value="1"/>
</dbReference>
<dbReference type="AlphaFoldDB" id="A0A151JF88"/>
<comment type="subcellular location">
    <subcellularLocation>
        <location evidence="1">Cell membrane</location>
        <topology evidence="1">Multi-pass membrane protein</topology>
    </subcellularLocation>
</comment>
<evidence type="ECO:0000256" key="3">
    <source>
        <dbReference type="ARBA" id="ARBA00022692"/>
    </source>
</evidence>
<keyword evidence="7" id="KW-0418">Kinase</keyword>
<dbReference type="SUPFAM" id="SSF109755">
    <property type="entry name" value="PhoU-like"/>
    <property type="match status" value="1"/>
</dbReference>
<dbReference type="Pfam" id="PF02690">
    <property type="entry name" value="Na_Pi_cotrans"/>
    <property type="match status" value="2"/>
</dbReference>
<reference evidence="8" key="1">
    <citation type="submission" date="2015-12" db="EMBL/GenBank/DDBJ databases">
        <authorList>
            <person name="Tarr C.L."/>
            <person name="Gladney L.M."/>
        </authorList>
    </citation>
    <scope>NUCLEOTIDE SEQUENCE [LARGE SCALE GENOMIC DNA]</scope>
    <source>
        <strain evidence="8">2756-81</strain>
    </source>
</reference>
<dbReference type="PANTHER" id="PTHR10010:SF46">
    <property type="entry name" value="SODIUM-DEPENDENT PHOSPHATE TRANSPORT PROTEIN 2B"/>
    <property type="match status" value="1"/>
</dbReference>
<dbReference type="GO" id="GO:0005886">
    <property type="term" value="C:plasma membrane"/>
    <property type="evidence" value="ECO:0007669"/>
    <property type="project" value="UniProtKB-SubCell"/>
</dbReference>
<dbReference type="Gene3D" id="1.20.58.220">
    <property type="entry name" value="Phosphate transport system protein phou homolog 2, domain 2"/>
    <property type="match status" value="1"/>
</dbReference>
<protein>
    <submittedName>
        <fullName evidence="7">NAD+ kinase</fullName>
    </submittedName>
</protein>
<sequence length="607" mass="66135">MLSMPTRPFLSKLAFLLTLLPFAVFSATETASTQQNEIHYLPMSIGLFGGLAIFLYGMEKMSDALKRVAGNKMKQWLAKLTTNRLAAVATGTGITAIIQSSSVTTVLLVGFISAGLMTLPQAIGVIMGANIGTTVTAQIIAFKVTKAALAMVAIGFMMFFVSKKETTQHYGNMLFGLGLIFLGMNLMSEAMEPLRSYQPFIQLMAHMHNFFLAILIAALFTALVQSSSATTGIVIVLAGQGFIPLETGIALAMGANIGTCITAIFAAVGKSREAMQTAAVHVLFNVLGVMIWLPLIGWLAQMSIALSPTQPGLSGVEKLAAELPRQIANANTLFNVLNTTIMLPFAGAFVWLVRKILPPQSGETKTQLQTKYIDAAFLPTPDIALDQAKLEIGRVGRRVCNMLNMLPPLAPGCKKRQEVLAVRNKLKEIEAIEEEVDQLHGAILSYLGQLRKEPLSDQQSARQIKLISISHQLESVADIVVNSLLPLAYKALNDDISISPEMRKTLDTVQEKVNHTLLDAVNSVRRSDAAEAQAVINAKRELNALIDAVLAHQAQRLALQDGNRLRVFRYEMEWVESLKRVYTLAKRMAKVQLRSRASEEESQSIAS</sequence>
<dbReference type="GO" id="GO:0016301">
    <property type="term" value="F:kinase activity"/>
    <property type="evidence" value="ECO:0007669"/>
    <property type="project" value="UniProtKB-KW"/>
</dbReference>
<keyword evidence="7" id="KW-0808">Transferase</keyword>
<dbReference type="EMBL" id="LOMK01000002">
    <property type="protein sequence ID" value="KYN24287.1"/>
    <property type="molecule type" value="Genomic_DNA"/>
</dbReference>
<gene>
    <name evidence="7" type="ORF">AUQ44_17520</name>
</gene>
<dbReference type="InterPro" id="IPR038078">
    <property type="entry name" value="PhoU-like_sf"/>
</dbReference>
<name>A0A151JF88_9VIBR</name>
<feature type="chain" id="PRO_5007582743" evidence="6">
    <location>
        <begin position="27"/>
        <end position="607"/>
    </location>
</feature>
<evidence type="ECO:0000256" key="4">
    <source>
        <dbReference type="ARBA" id="ARBA00022989"/>
    </source>
</evidence>
<keyword evidence="2" id="KW-1003">Cell membrane</keyword>
<comment type="caution">
    <text evidence="7">The sequence shown here is derived from an EMBL/GenBank/DDBJ whole genome shotgun (WGS) entry which is preliminary data.</text>
</comment>
<evidence type="ECO:0000256" key="5">
    <source>
        <dbReference type="ARBA" id="ARBA00023136"/>
    </source>
</evidence>
<dbReference type="InterPro" id="IPR004633">
    <property type="entry name" value="NaPi_cotrn-rel/YqeW-like"/>
</dbReference>
<dbReference type="Proteomes" id="UP000075349">
    <property type="component" value="Unassembled WGS sequence"/>
</dbReference>
<evidence type="ECO:0000313" key="7">
    <source>
        <dbReference type="EMBL" id="KYN24287.1"/>
    </source>
</evidence>
<evidence type="ECO:0000256" key="1">
    <source>
        <dbReference type="ARBA" id="ARBA00004651"/>
    </source>
</evidence>
<keyword evidence="4" id="KW-1133">Transmembrane helix</keyword>
<keyword evidence="5" id="KW-0472">Membrane</keyword>
<evidence type="ECO:0000256" key="6">
    <source>
        <dbReference type="SAM" id="SignalP"/>
    </source>
</evidence>